<proteinExistence type="predicted"/>
<keyword evidence="5 6" id="KW-0472">Membrane</keyword>
<protein>
    <submittedName>
        <fullName evidence="7">Uncharacterized protein</fullName>
    </submittedName>
</protein>
<evidence type="ECO:0000256" key="1">
    <source>
        <dbReference type="ARBA" id="ARBA00004167"/>
    </source>
</evidence>
<keyword evidence="3" id="KW-0732">Signal</keyword>
<evidence type="ECO:0000313" key="7">
    <source>
        <dbReference type="EMBL" id="KAK8572217.1"/>
    </source>
</evidence>
<sequence>MPRNGFRRARIDADGIFRLYSLDSNQSGSRTISGEKVEKHELRMDIFITDNASLAVMFCVLAFSGVLMYRHWIQQYKRIMDQRDSRLVEDVTSKSFTYEELKSTTNNFMDCISKGGYGTVFRGVISNRKQIVAI</sequence>
<evidence type="ECO:0000256" key="4">
    <source>
        <dbReference type="ARBA" id="ARBA00022989"/>
    </source>
</evidence>
<evidence type="ECO:0000256" key="2">
    <source>
        <dbReference type="ARBA" id="ARBA00022692"/>
    </source>
</evidence>
<evidence type="ECO:0000256" key="5">
    <source>
        <dbReference type="ARBA" id="ARBA00023136"/>
    </source>
</evidence>
<keyword evidence="2 6" id="KW-0812">Transmembrane</keyword>
<comment type="subcellular location">
    <subcellularLocation>
        <location evidence="1">Membrane</location>
        <topology evidence="1">Single-pass membrane protein</topology>
    </subcellularLocation>
</comment>
<dbReference type="Proteomes" id="UP001472677">
    <property type="component" value="Unassembled WGS sequence"/>
</dbReference>
<keyword evidence="4 6" id="KW-1133">Transmembrane helix</keyword>
<dbReference type="PANTHER" id="PTHR47974">
    <property type="entry name" value="OS07G0415500 PROTEIN"/>
    <property type="match status" value="1"/>
</dbReference>
<dbReference type="PANTHER" id="PTHR47974:SF18">
    <property type="entry name" value="RECEPTOR-LIKE SERINE_THREONINE-PROTEIN KINASE"/>
    <property type="match status" value="1"/>
</dbReference>
<name>A0ABR2F5F6_9ROSI</name>
<reference evidence="7 8" key="1">
    <citation type="journal article" date="2024" name="G3 (Bethesda)">
        <title>Genome assembly of Hibiscus sabdariffa L. provides insights into metabolisms of medicinal natural products.</title>
        <authorList>
            <person name="Kim T."/>
        </authorList>
    </citation>
    <scope>NUCLEOTIDE SEQUENCE [LARGE SCALE GENOMIC DNA]</scope>
    <source>
        <strain evidence="7">TK-2024</strain>
        <tissue evidence="7">Old leaves</tissue>
    </source>
</reference>
<accession>A0ABR2F5F6</accession>
<evidence type="ECO:0000256" key="6">
    <source>
        <dbReference type="SAM" id="Phobius"/>
    </source>
</evidence>
<organism evidence="7 8">
    <name type="scientific">Hibiscus sabdariffa</name>
    <name type="common">roselle</name>
    <dbReference type="NCBI Taxonomy" id="183260"/>
    <lineage>
        <taxon>Eukaryota</taxon>
        <taxon>Viridiplantae</taxon>
        <taxon>Streptophyta</taxon>
        <taxon>Embryophyta</taxon>
        <taxon>Tracheophyta</taxon>
        <taxon>Spermatophyta</taxon>
        <taxon>Magnoliopsida</taxon>
        <taxon>eudicotyledons</taxon>
        <taxon>Gunneridae</taxon>
        <taxon>Pentapetalae</taxon>
        <taxon>rosids</taxon>
        <taxon>malvids</taxon>
        <taxon>Malvales</taxon>
        <taxon>Malvaceae</taxon>
        <taxon>Malvoideae</taxon>
        <taxon>Hibiscus</taxon>
    </lineage>
</organism>
<evidence type="ECO:0000313" key="8">
    <source>
        <dbReference type="Proteomes" id="UP001472677"/>
    </source>
</evidence>
<comment type="caution">
    <text evidence="7">The sequence shown here is derived from an EMBL/GenBank/DDBJ whole genome shotgun (WGS) entry which is preliminary data.</text>
</comment>
<evidence type="ECO:0000256" key="3">
    <source>
        <dbReference type="ARBA" id="ARBA00022729"/>
    </source>
</evidence>
<gene>
    <name evidence="7" type="ORF">V6N12_028275</name>
</gene>
<feature type="transmembrane region" description="Helical" evidence="6">
    <location>
        <begin position="52"/>
        <end position="73"/>
    </location>
</feature>
<dbReference type="Gene3D" id="3.30.200.20">
    <property type="entry name" value="Phosphorylase Kinase, domain 1"/>
    <property type="match status" value="1"/>
</dbReference>
<keyword evidence="8" id="KW-1185">Reference proteome</keyword>
<dbReference type="EMBL" id="JBBPBM010000008">
    <property type="protein sequence ID" value="KAK8572217.1"/>
    <property type="molecule type" value="Genomic_DNA"/>
</dbReference>